<comment type="caution">
    <text evidence="3">The sequence shown here is derived from an EMBL/GenBank/DDBJ whole genome shotgun (WGS) entry which is preliminary data.</text>
</comment>
<dbReference type="Proteomes" id="UP000037460">
    <property type="component" value="Unassembled WGS sequence"/>
</dbReference>
<evidence type="ECO:0000259" key="2">
    <source>
        <dbReference type="Pfam" id="PF13460"/>
    </source>
</evidence>
<dbReference type="InterPro" id="IPR016040">
    <property type="entry name" value="NAD(P)-bd_dom"/>
</dbReference>
<dbReference type="OrthoDB" id="419598at2759"/>
<reference evidence="4" key="1">
    <citation type="journal article" date="2015" name="PLoS Genet.">
        <title>Genome Sequence and Transcriptome Analyses of Chrysochromulina tobin: Metabolic Tools for Enhanced Algal Fitness in the Prominent Order Prymnesiales (Haptophyceae).</title>
        <authorList>
            <person name="Hovde B.T."/>
            <person name="Deodato C.R."/>
            <person name="Hunsperger H.M."/>
            <person name="Ryken S.A."/>
            <person name="Yost W."/>
            <person name="Jha R.K."/>
            <person name="Patterson J."/>
            <person name="Monnat R.J. Jr."/>
            <person name="Barlow S.B."/>
            <person name="Starkenburg S.R."/>
            <person name="Cattolico R.A."/>
        </authorList>
    </citation>
    <scope>NUCLEOTIDE SEQUENCE</scope>
    <source>
        <strain evidence="4">CCMP291</strain>
    </source>
</reference>
<evidence type="ECO:0000313" key="4">
    <source>
        <dbReference type="Proteomes" id="UP000037460"/>
    </source>
</evidence>
<name>A0A0M0JAL2_9EUKA</name>
<evidence type="ECO:0000256" key="1">
    <source>
        <dbReference type="SAM" id="SignalP"/>
    </source>
</evidence>
<keyword evidence="4" id="KW-1185">Reference proteome</keyword>
<dbReference type="InterPro" id="IPR036291">
    <property type="entry name" value="NAD(P)-bd_dom_sf"/>
</dbReference>
<dbReference type="Gene3D" id="3.40.50.720">
    <property type="entry name" value="NAD(P)-binding Rossmann-like Domain"/>
    <property type="match status" value="1"/>
</dbReference>
<proteinExistence type="predicted"/>
<dbReference type="Pfam" id="PF13460">
    <property type="entry name" value="NAD_binding_10"/>
    <property type="match status" value="1"/>
</dbReference>
<protein>
    <recommendedName>
        <fullName evidence="2">NAD(P)-binding domain-containing protein</fullName>
    </recommendedName>
</protein>
<gene>
    <name evidence="3" type="ORF">Ctob_005614</name>
</gene>
<organism evidence="3 4">
    <name type="scientific">Chrysochromulina tobinii</name>
    <dbReference type="NCBI Taxonomy" id="1460289"/>
    <lineage>
        <taxon>Eukaryota</taxon>
        <taxon>Haptista</taxon>
        <taxon>Haptophyta</taxon>
        <taxon>Prymnesiophyceae</taxon>
        <taxon>Prymnesiales</taxon>
        <taxon>Chrysochromulinaceae</taxon>
        <taxon>Chrysochromulina</taxon>
    </lineage>
</organism>
<feature type="signal peptide" evidence="1">
    <location>
        <begin position="1"/>
        <end position="18"/>
    </location>
</feature>
<evidence type="ECO:0000313" key="3">
    <source>
        <dbReference type="EMBL" id="KOO23510.1"/>
    </source>
</evidence>
<sequence length="280" mass="29376">MIAMLLVSLSARRVAVTGAGGQTGQHAFRKLLANKDFAPIGIVRSEQSRAALIESGVPSEAVVVADVTDAAQFAAAIVGCEALIIGTSAKPAPSGATDPTTGRPIFTYPKGTPEIVDWLGQKAQIDAAKACGPNTHVIICSSMGGTDPSNMLNALGREKLPDGTTKGGNILLWKRKAEKYLIDSGLPYTIVHPGGLLNEPGGKREIVIGVDDERTVGERSIPREDVAEVLVQALLIPAYRGRSFDIRSKLEGEGAVTTDFKALLDSLGGRNCDYSLGEIA</sequence>
<keyword evidence="1" id="KW-0732">Signal</keyword>
<dbReference type="PANTHER" id="PTHR14194">
    <property type="entry name" value="NITROGEN METABOLIC REGULATION PROTEIN NMR-RELATED"/>
    <property type="match status" value="1"/>
</dbReference>
<feature type="domain" description="NAD(P)-binding" evidence="2">
    <location>
        <begin position="18"/>
        <end position="234"/>
    </location>
</feature>
<dbReference type="EMBL" id="JWZX01003184">
    <property type="protein sequence ID" value="KOO23510.1"/>
    <property type="molecule type" value="Genomic_DNA"/>
</dbReference>
<dbReference type="PANTHER" id="PTHR14194:SF86">
    <property type="entry name" value="OS05G0110300 PROTEIN"/>
    <property type="match status" value="1"/>
</dbReference>
<dbReference type="SUPFAM" id="SSF51735">
    <property type="entry name" value="NAD(P)-binding Rossmann-fold domains"/>
    <property type="match status" value="1"/>
</dbReference>
<accession>A0A0M0JAL2</accession>
<dbReference type="GO" id="GO:0016491">
    <property type="term" value="F:oxidoreductase activity"/>
    <property type="evidence" value="ECO:0007669"/>
    <property type="project" value="InterPro"/>
</dbReference>
<feature type="chain" id="PRO_5005601641" description="NAD(P)-binding domain-containing protein" evidence="1">
    <location>
        <begin position="19"/>
        <end position="280"/>
    </location>
</feature>
<dbReference type="AlphaFoldDB" id="A0A0M0JAL2"/>
<dbReference type="InterPro" id="IPR044163">
    <property type="entry name" value="SARED1-like"/>
</dbReference>
<dbReference type="CDD" id="cd05243">
    <property type="entry name" value="SDR_a5"/>
    <property type="match status" value="1"/>
</dbReference>